<dbReference type="PANTHER" id="PTHR30347:SF1">
    <property type="entry name" value="MECHANOSENSITIVE CHANNEL MSCK"/>
    <property type="match status" value="1"/>
</dbReference>
<keyword evidence="11" id="KW-1185">Reference proteome</keyword>
<gene>
    <name evidence="10" type="ordered locus">SNE_A20790</name>
</gene>
<comment type="similarity">
    <text evidence="2">Belongs to the MscS (TC 1.A.23) family.</text>
</comment>
<evidence type="ECO:0000313" key="10">
    <source>
        <dbReference type="EMBL" id="CCB89956.1"/>
    </source>
</evidence>
<dbReference type="SUPFAM" id="SSF50182">
    <property type="entry name" value="Sm-like ribonucleoproteins"/>
    <property type="match status" value="1"/>
</dbReference>
<keyword evidence="4 7" id="KW-0812">Transmembrane</keyword>
<dbReference type="HOGENOM" id="CLU_037945_4_0_0"/>
<feature type="transmembrane region" description="Helical" evidence="7">
    <location>
        <begin position="20"/>
        <end position="40"/>
    </location>
</feature>
<dbReference type="eggNOG" id="COG3264">
    <property type="taxonomic scope" value="Bacteria"/>
</dbReference>
<dbReference type="AlphaFoldDB" id="F8L3T4"/>
<evidence type="ECO:0000256" key="4">
    <source>
        <dbReference type="ARBA" id="ARBA00022692"/>
    </source>
</evidence>
<dbReference type="Proteomes" id="UP000000496">
    <property type="component" value="Chromosome gsn.131"/>
</dbReference>
<dbReference type="EMBL" id="FR872582">
    <property type="protein sequence ID" value="CCB89956.1"/>
    <property type="molecule type" value="Genomic_DNA"/>
</dbReference>
<dbReference type="RefSeq" id="WP_013944422.1">
    <property type="nucleotide sequence ID" value="NC_015713.1"/>
</dbReference>
<reference evidence="10 11" key="2">
    <citation type="journal article" date="2011" name="Mol. Biol. Evol.">
        <title>Unity in variety--the pan-genome of the Chlamydiae.</title>
        <authorList>
            <person name="Collingro A."/>
            <person name="Tischler P."/>
            <person name="Weinmaier T."/>
            <person name="Penz T."/>
            <person name="Heinz E."/>
            <person name="Brunham R.C."/>
            <person name="Read T.D."/>
            <person name="Bavoil P.M."/>
            <person name="Sachse K."/>
            <person name="Kahane S."/>
            <person name="Friedman M.G."/>
            <person name="Rattei T."/>
            <person name="Myers G.S."/>
            <person name="Horn M."/>
        </authorList>
    </citation>
    <scope>NUCLEOTIDE SEQUENCE [LARGE SCALE GENOMIC DNA]</scope>
    <source>
        <strain evidence="11">ATCC VR-1471 / Z</strain>
    </source>
</reference>
<evidence type="ECO:0000256" key="1">
    <source>
        <dbReference type="ARBA" id="ARBA00004651"/>
    </source>
</evidence>
<dbReference type="Pfam" id="PF00924">
    <property type="entry name" value="MS_channel_2nd"/>
    <property type="match status" value="1"/>
</dbReference>
<dbReference type="KEGG" id="sng:SNE_A20790"/>
<dbReference type="PANTHER" id="PTHR30347">
    <property type="entry name" value="POTASSIUM CHANNEL RELATED"/>
    <property type="match status" value="1"/>
</dbReference>
<dbReference type="InterPro" id="IPR049142">
    <property type="entry name" value="MS_channel_1st"/>
</dbReference>
<dbReference type="InterPro" id="IPR006685">
    <property type="entry name" value="MscS_channel_2nd"/>
</dbReference>
<organism evidence="10 11">
    <name type="scientific">Simkania negevensis (strain ATCC VR-1471 / DSM 27360 / Z)</name>
    <dbReference type="NCBI Taxonomy" id="331113"/>
    <lineage>
        <taxon>Bacteria</taxon>
        <taxon>Pseudomonadati</taxon>
        <taxon>Chlamydiota</taxon>
        <taxon>Chlamydiia</taxon>
        <taxon>Parachlamydiales</taxon>
        <taxon>Simkaniaceae</taxon>
        <taxon>Simkania</taxon>
    </lineage>
</organism>
<feature type="domain" description="Mechanosensitive ion channel transmembrane helices 2/3" evidence="9">
    <location>
        <begin position="61"/>
        <end position="101"/>
    </location>
</feature>
<dbReference type="OrthoDB" id="9809206at2"/>
<dbReference type="InterPro" id="IPR010920">
    <property type="entry name" value="LSM_dom_sf"/>
</dbReference>
<keyword evidence="3" id="KW-1003">Cell membrane</keyword>
<dbReference type="InterPro" id="IPR011014">
    <property type="entry name" value="MscS_channel_TM-2"/>
</dbReference>
<evidence type="ECO:0000259" key="8">
    <source>
        <dbReference type="Pfam" id="PF00924"/>
    </source>
</evidence>
<comment type="subcellular location">
    <subcellularLocation>
        <location evidence="1">Cell membrane</location>
        <topology evidence="1">Multi-pass membrane protein</topology>
    </subcellularLocation>
</comment>
<evidence type="ECO:0000259" key="9">
    <source>
        <dbReference type="Pfam" id="PF21088"/>
    </source>
</evidence>
<name>F8L3T4_SIMNZ</name>
<accession>F8L3T4</accession>
<keyword evidence="6 7" id="KW-0472">Membrane</keyword>
<sequence length="278" mass="31081">MLQAPLFTIHETPVTVMNLVTFFIVLFVVWIIAKIIKSLVMRMKILKHHVNVATLYGFGRLSYYLVLLVGVYIALMTIGIDLTGIAVVAGALSVGIGFGLQSIFNNFAAGIILFSEKKVRVGDLIQFENGELATVKEINMRSTLVQTLDNRKIVIPNSEIVSKKMTNWTLDPEGYHRFRVPFTVSRKEKKEIIQSLALEVAKKLGATSRAAEVWLTRVTETVQEFELVVWIKVEAFENSSKSLTAECLWNLDDVFAQKGIELLQATKSLAHGAPIQEI</sequence>
<evidence type="ECO:0000256" key="5">
    <source>
        <dbReference type="ARBA" id="ARBA00022989"/>
    </source>
</evidence>
<dbReference type="InterPro" id="IPR052702">
    <property type="entry name" value="MscS-like_channel"/>
</dbReference>
<dbReference type="Gene3D" id="1.10.287.1260">
    <property type="match status" value="1"/>
</dbReference>
<protein>
    <submittedName>
        <fullName evidence="10">Transporter, MscS family</fullName>
    </submittedName>
</protein>
<dbReference type="SUPFAM" id="SSF82861">
    <property type="entry name" value="Mechanosensitive channel protein MscS (YggB), transmembrane region"/>
    <property type="match status" value="1"/>
</dbReference>
<dbReference type="Gene3D" id="2.30.30.60">
    <property type="match status" value="1"/>
</dbReference>
<dbReference type="InterPro" id="IPR023408">
    <property type="entry name" value="MscS_beta-dom_sf"/>
</dbReference>
<dbReference type="GO" id="GO:0005886">
    <property type="term" value="C:plasma membrane"/>
    <property type="evidence" value="ECO:0007669"/>
    <property type="project" value="UniProtKB-SubCell"/>
</dbReference>
<feature type="domain" description="Mechanosensitive ion channel MscS" evidence="8">
    <location>
        <begin position="103"/>
        <end position="169"/>
    </location>
</feature>
<dbReference type="GO" id="GO:0008381">
    <property type="term" value="F:mechanosensitive monoatomic ion channel activity"/>
    <property type="evidence" value="ECO:0007669"/>
    <property type="project" value="UniProtKB-ARBA"/>
</dbReference>
<feature type="transmembrane region" description="Helical" evidence="7">
    <location>
        <begin position="86"/>
        <end position="114"/>
    </location>
</feature>
<feature type="transmembrane region" description="Helical" evidence="7">
    <location>
        <begin position="61"/>
        <end position="80"/>
    </location>
</feature>
<evidence type="ECO:0000256" key="2">
    <source>
        <dbReference type="ARBA" id="ARBA00008017"/>
    </source>
</evidence>
<reference key="1">
    <citation type="journal article" date="2011" name="Mol. Biol. Evol.">
        <title>Unity in variety -- the pan-genome of the Chlamydiae.</title>
        <authorList>
            <person name="Collingro A."/>
            <person name="Tischler P."/>
            <person name="Weinmaier T."/>
            <person name="Penz T."/>
            <person name="Heinz E."/>
            <person name="Brunham R.C."/>
            <person name="Read T.D."/>
            <person name="Bavoil P.M."/>
            <person name="Sachse K."/>
            <person name="Kahane S."/>
            <person name="Friedman M.G."/>
            <person name="Rattei T."/>
            <person name="Myers G.S.A."/>
            <person name="Horn M."/>
        </authorList>
    </citation>
    <scope>NUCLEOTIDE SEQUENCE</scope>
    <source>
        <strain>Z</strain>
    </source>
</reference>
<proteinExistence type="inferred from homology"/>
<dbReference type="STRING" id="331113.SNE_A20790"/>
<keyword evidence="5 7" id="KW-1133">Transmembrane helix</keyword>
<evidence type="ECO:0000313" key="11">
    <source>
        <dbReference type="Proteomes" id="UP000000496"/>
    </source>
</evidence>
<evidence type="ECO:0000256" key="7">
    <source>
        <dbReference type="SAM" id="Phobius"/>
    </source>
</evidence>
<dbReference type="Pfam" id="PF21088">
    <property type="entry name" value="MS_channel_1st"/>
    <property type="match status" value="1"/>
</dbReference>
<evidence type="ECO:0000256" key="6">
    <source>
        <dbReference type="ARBA" id="ARBA00023136"/>
    </source>
</evidence>
<evidence type="ECO:0000256" key="3">
    <source>
        <dbReference type="ARBA" id="ARBA00022475"/>
    </source>
</evidence>